<feature type="transmembrane region" description="Helical" evidence="6">
    <location>
        <begin position="185"/>
        <end position="205"/>
    </location>
</feature>
<dbReference type="SUPFAM" id="SSF103473">
    <property type="entry name" value="MFS general substrate transporter"/>
    <property type="match status" value="1"/>
</dbReference>
<dbReference type="GO" id="GO:0016020">
    <property type="term" value="C:membrane"/>
    <property type="evidence" value="ECO:0007669"/>
    <property type="project" value="UniProtKB-SubCell"/>
</dbReference>
<dbReference type="Gene3D" id="1.20.1250.20">
    <property type="entry name" value="MFS general substrate transporter like domains"/>
    <property type="match status" value="1"/>
</dbReference>
<evidence type="ECO:0000256" key="1">
    <source>
        <dbReference type="ARBA" id="ARBA00004141"/>
    </source>
</evidence>
<keyword evidence="2" id="KW-0813">Transport</keyword>
<evidence type="ECO:0000259" key="7">
    <source>
        <dbReference type="PROSITE" id="PS50850"/>
    </source>
</evidence>
<dbReference type="InterPro" id="IPR050814">
    <property type="entry name" value="Myo-inositol_Transporter"/>
</dbReference>
<comment type="subcellular location">
    <subcellularLocation>
        <location evidence="1">Membrane</location>
        <topology evidence="1">Multi-pass membrane protein</topology>
    </subcellularLocation>
</comment>
<evidence type="ECO:0000256" key="5">
    <source>
        <dbReference type="ARBA" id="ARBA00023136"/>
    </source>
</evidence>
<dbReference type="PROSITE" id="PS50850">
    <property type="entry name" value="MFS"/>
    <property type="match status" value="1"/>
</dbReference>
<evidence type="ECO:0000313" key="9">
    <source>
        <dbReference type="Proteomes" id="UP001153714"/>
    </source>
</evidence>
<protein>
    <recommendedName>
        <fullName evidence="7">Major facilitator superfamily (MFS) profile domain-containing protein</fullName>
    </recommendedName>
</protein>
<organism evidence="8 9">
    <name type="scientific">Diatraea saccharalis</name>
    <name type="common">sugarcane borer</name>
    <dbReference type="NCBI Taxonomy" id="40085"/>
    <lineage>
        <taxon>Eukaryota</taxon>
        <taxon>Metazoa</taxon>
        <taxon>Ecdysozoa</taxon>
        <taxon>Arthropoda</taxon>
        <taxon>Hexapoda</taxon>
        <taxon>Insecta</taxon>
        <taxon>Pterygota</taxon>
        <taxon>Neoptera</taxon>
        <taxon>Endopterygota</taxon>
        <taxon>Lepidoptera</taxon>
        <taxon>Glossata</taxon>
        <taxon>Ditrysia</taxon>
        <taxon>Pyraloidea</taxon>
        <taxon>Crambidae</taxon>
        <taxon>Crambinae</taxon>
        <taxon>Diatraea</taxon>
    </lineage>
</organism>
<dbReference type="PANTHER" id="PTHR48020">
    <property type="entry name" value="PROTON MYO-INOSITOL COTRANSPORTER"/>
    <property type="match status" value="1"/>
</dbReference>
<accession>A0A9N9R942</accession>
<dbReference type="Pfam" id="PF00083">
    <property type="entry name" value="Sugar_tr"/>
    <property type="match status" value="1"/>
</dbReference>
<gene>
    <name evidence="8" type="ORF">DIATSA_LOCUS10337</name>
</gene>
<dbReference type="InterPro" id="IPR020846">
    <property type="entry name" value="MFS_dom"/>
</dbReference>
<dbReference type="GO" id="GO:0022857">
    <property type="term" value="F:transmembrane transporter activity"/>
    <property type="evidence" value="ECO:0007669"/>
    <property type="project" value="InterPro"/>
</dbReference>
<dbReference type="InterPro" id="IPR005828">
    <property type="entry name" value="MFS_sugar_transport-like"/>
</dbReference>
<evidence type="ECO:0000256" key="3">
    <source>
        <dbReference type="ARBA" id="ARBA00022692"/>
    </source>
</evidence>
<dbReference type="EMBL" id="OU893336">
    <property type="protein sequence ID" value="CAG9792849.1"/>
    <property type="molecule type" value="Genomic_DNA"/>
</dbReference>
<dbReference type="OrthoDB" id="8120565at2759"/>
<dbReference type="Proteomes" id="UP001153714">
    <property type="component" value="Chromosome 5"/>
</dbReference>
<sequence>MKVDVAKDVYNTVPRKSKSTQRGFLLSLILMMTTVFQGMPAVMVYSNPLFADAVPEETLSPAWCSVILAIVCVVFGMIASYLTDLSGRRPLMIISSIAAGLCHVALGTQIHLQWGPRWLTAILVYLFVGTYQCGAGTVPFVLSAEVFLPEVSSILTMIVFEWGWLCNFILLFIFTPLIAAIGLGPIFYIFAAICFCSAIISMLFLPETKGLTVDAIQLLFVKQKRNNVI</sequence>
<evidence type="ECO:0000313" key="8">
    <source>
        <dbReference type="EMBL" id="CAG9792849.1"/>
    </source>
</evidence>
<keyword evidence="4 6" id="KW-1133">Transmembrane helix</keyword>
<dbReference type="AlphaFoldDB" id="A0A9N9R942"/>
<name>A0A9N9R942_9NEOP</name>
<dbReference type="InterPro" id="IPR036259">
    <property type="entry name" value="MFS_trans_sf"/>
</dbReference>
<evidence type="ECO:0000256" key="6">
    <source>
        <dbReference type="SAM" id="Phobius"/>
    </source>
</evidence>
<feature type="transmembrane region" description="Helical" evidence="6">
    <location>
        <begin position="154"/>
        <end position="179"/>
    </location>
</feature>
<evidence type="ECO:0000256" key="2">
    <source>
        <dbReference type="ARBA" id="ARBA00022448"/>
    </source>
</evidence>
<reference evidence="8" key="1">
    <citation type="submission" date="2021-12" db="EMBL/GenBank/DDBJ databases">
        <authorList>
            <person name="King R."/>
        </authorList>
    </citation>
    <scope>NUCLEOTIDE SEQUENCE</scope>
</reference>
<keyword evidence="5 6" id="KW-0472">Membrane</keyword>
<reference evidence="8" key="2">
    <citation type="submission" date="2022-10" db="EMBL/GenBank/DDBJ databases">
        <authorList>
            <consortium name="ENA_rothamsted_submissions"/>
            <consortium name="culmorum"/>
            <person name="King R."/>
        </authorList>
    </citation>
    <scope>NUCLEOTIDE SEQUENCE</scope>
</reference>
<feature type="transmembrane region" description="Helical" evidence="6">
    <location>
        <begin position="24"/>
        <end position="46"/>
    </location>
</feature>
<feature type="transmembrane region" description="Helical" evidence="6">
    <location>
        <begin position="118"/>
        <end position="142"/>
    </location>
</feature>
<dbReference type="PANTHER" id="PTHR48020:SF12">
    <property type="entry name" value="PROTON MYO-INOSITOL COTRANSPORTER"/>
    <property type="match status" value="1"/>
</dbReference>
<feature type="domain" description="Major facilitator superfamily (MFS) profile" evidence="7">
    <location>
        <begin position="1"/>
        <end position="209"/>
    </location>
</feature>
<feature type="transmembrane region" description="Helical" evidence="6">
    <location>
        <begin position="91"/>
        <end position="112"/>
    </location>
</feature>
<evidence type="ECO:0000256" key="4">
    <source>
        <dbReference type="ARBA" id="ARBA00022989"/>
    </source>
</evidence>
<keyword evidence="3 6" id="KW-0812">Transmembrane</keyword>
<proteinExistence type="predicted"/>
<feature type="transmembrane region" description="Helical" evidence="6">
    <location>
        <begin position="58"/>
        <end position="79"/>
    </location>
</feature>
<keyword evidence="9" id="KW-1185">Reference proteome</keyword>